<evidence type="ECO:0000313" key="8">
    <source>
        <dbReference type="EMBL" id="HJF85386.1"/>
    </source>
</evidence>
<dbReference type="Pfam" id="PF14659">
    <property type="entry name" value="Phage_int_SAM_3"/>
    <property type="match status" value="1"/>
</dbReference>
<dbReference type="Gene3D" id="1.10.150.130">
    <property type="match status" value="1"/>
</dbReference>
<accession>A0A921HP64</accession>
<dbReference type="PANTHER" id="PTHR30629">
    <property type="entry name" value="PROPHAGE INTEGRASE"/>
    <property type="match status" value="1"/>
</dbReference>
<dbReference type="InterPro" id="IPR013762">
    <property type="entry name" value="Integrase-like_cat_sf"/>
</dbReference>
<dbReference type="InterPro" id="IPR002104">
    <property type="entry name" value="Integrase_catalytic"/>
</dbReference>
<name>A0A921HP64_9FIRM</name>
<comment type="caution">
    <text evidence="8">The sequence shown here is derived from an EMBL/GenBank/DDBJ whole genome shotgun (WGS) entry which is preliminary data.</text>
</comment>
<dbReference type="InterPro" id="IPR011010">
    <property type="entry name" value="DNA_brk_join_enz"/>
</dbReference>
<reference evidence="8" key="2">
    <citation type="submission" date="2021-09" db="EMBL/GenBank/DDBJ databases">
        <authorList>
            <person name="Gilroy R."/>
        </authorList>
    </citation>
    <scope>NUCLEOTIDE SEQUENCE</scope>
    <source>
        <strain evidence="8">7318</strain>
    </source>
</reference>
<dbReference type="PROSITE" id="PS51900">
    <property type="entry name" value="CB"/>
    <property type="match status" value="1"/>
</dbReference>
<dbReference type="SUPFAM" id="SSF56349">
    <property type="entry name" value="DNA breaking-rejoining enzymes"/>
    <property type="match status" value="1"/>
</dbReference>
<dbReference type="EMBL" id="DYVR01000189">
    <property type="protein sequence ID" value="HJF85386.1"/>
    <property type="molecule type" value="Genomic_DNA"/>
</dbReference>
<dbReference type="GO" id="GO:0015074">
    <property type="term" value="P:DNA integration"/>
    <property type="evidence" value="ECO:0007669"/>
    <property type="project" value="UniProtKB-KW"/>
</dbReference>
<protein>
    <submittedName>
        <fullName evidence="8">Site-specific integrase</fullName>
    </submittedName>
</protein>
<evidence type="ECO:0000256" key="1">
    <source>
        <dbReference type="ARBA" id="ARBA00008857"/>
    </source>
</evidence>
<dbReference type="PANTHER" id="PTHR30629:SF2">
    <property type="entry name" value="PROPHAGE INTEGRASE INTS-RELATED"/>
    <property type="match status" value="1"/>
</dbReference>
<dbReference type="GO" id="GO:0003677">
    <property type="term" value="F:DNA binding"/>
    <property type="evidence" value="ECO:0007669"/>
    <property type="project" value="UniProtKB-UniRule"/>
</dbReference>
<comment type="similarity">
    <text evidence="1">Belongs to the 'phage' integrase family.</text>
</comment>
<dbReference type="CDD" id="cd01189">
    <property type="entry name" value="INT_ICEBs1_C_like"/>
    <property type="match status" value="1"/>
</dbReference>
<evidence type="ECO:0000256" key="4">
    <source>
        <dbReference type="ARBA" id="ARBA00023172"/>
    </source>
</evidence>
<reference evidence="8" key="1">
    <citation type="journal article" date="2021" name="PeerJ">
        <title>Extensive microbial diversity within the chicken gut microbiome revealed by metagenomics and culture.</title>
        <authorList>
            <person name="Gilroy R."/>
            <person name="Ravi A."/>
            <person name="Getino M."/>
            <person name="Pursley I."/>
            <person name="Horton D.L."/>
            <person name="Alikhan N.F."/>
            <person name="Baker D."/>
            <person name="Gharbi K."/>
            <person name="Hall N."/>
            <person name="Watson M."/>
            <person name="Adriaenssens E.M."/>
            <person name="Foster-Nyarko E."/>
            <person name="Jarju S."/>
            <person name="Secka A."/>
            <person name="Antonio M."/>
            <person name="Oren A."/>
            <person name="Chaudhuri R.R."/>
            <person name="La Ragione R."/>
            <person name="Hildebrand F."/>
            <person name="Pallen M.J."/>
        </authorList>
    </citation>
    <scope>NUCLEOTIDE SEQUENCE</scope>
    <source>
        <strain evidence="8">7318</strain>
    </source>
</reference>
<evidence type="ECO:0000256" key="5">
    <source>
        <dbReference type="PROSITE-ProRule" id="PRU01248"/>
    </source>
</evidence>
<keyword evidence="2" id="KW-0229">DNA integration</keyword>
<organism evidence="8 9">
    <name type="scientific">Megamonas hypermegale</name>
    <dbReference type="NCBI Taxonomy" id="158847"/>
    <lineage>
        <taxon>Bacteria</taxon>
        <taxon>Bacillati</taxon>
        <taxon>Bacillota</taxon>
        <taxon>Negativicutes</taxon>
        <taxon>Selenomonadales</taxon>
        <taxon>Selenomonadaceae</taxon>
        <taxon>Megamonas</taxon>
    </lineage>
</organism>
<dbReference type="InterPro" id="IPR004107">
    <property type="entry name" value="Integrase_SAM-like_N"/>
</dbReference>
<proteinExistence type="inferred from homology"/>
<feature type="domain" description="Core-binding (CB)" evidence="7">
    <location>
        <begin position="72"/>
        <end position="162"/>
    </location>
</feature>
<sequence length="416" mass="47995">MPGSIVELGNNKYKLVVSCGYKNGPQVRRCKTVEARTKAAVNKKLAVFYAQVQAEMQKKQRQNVRPAVRTKMTVTDLIDVWTEKYGSTLSPTTAQSDKINIKNNILPYIGKRQADAIKADDVLWLIAELRNRPKMRDPTKKLSETTVHSVYKLLRSIYNRCIEWGLVDKNPCEEIPVYQRPKPAESKTPFYQYDEFKRFMQAVRELKDTPTNVKQKLLLFLAFQDVCRRGEMYALTWDRVDFEQSVFKIEESSYYVPGQGINTKDPKTKSSKRELAFGARIKELFLKHKENQEAHLKSRNLKNPQNWIFVRTRGIKSGENVKILDLSSFYNWLQDFIARNNFNHMTVHGWRHMGATYSLARGVDLGTVKDNMGHSDLKTTSRYLHPITVAKKGAAKEMDNLIDETITANDEINSQC</sequence>
<keyword evidence="4" id="KW-0233">DNA recombination</keyword>
<dbReference type="PROSITE" id="PS51898">
    <property type="entry name" value="TYR_RECOMBINASE"/>
    <property type="match status" value="1"/>
</dbReference>
<dbReference type="InterPro" id="IPR050808">
    <property type="entry name" value="Phage_Integrase"/>
</dbReference>
<dbReference type="GO" id="GO:0006310">
    <property type="term" value="P:DNA recombination"/>
    <property type="evidence" value="ECO:0007669"/>
    <property type="project" value="UniProtKB-KW"/>
</dbReference>
<dbReference type="Gene3D" id="1.10.443.10">
    <property type="entry name" value="Intergrase catalytic core"/>
    <property type="match status" value="1"/>
</dbReference>
<dbReference type="Proteomes" id="UP000780768">
    <property type="component" value="Unassembled WGS sequence"/>
</dbReference>
<evidence type="ECO:0000313" key="9">
    <source>
        <dbReference type="Proteomes" id="UP000780768"/>
    </source>
</evidence>
<evidence type="ECO:0000256" key="2">
    <source>
        <dbReference type="ARBA" id="ARBA00022908"/>
    </source>
</evidence>
<keyword evidence="3 5" id="KW-0238">DNA-binding</keyword>
<dbReference type="AlphaFoldDB" id="A0A921HP64"/>
<dbReference type="InterPro" id="IPR044068">
    <property type="entry name" value="CB"/>
</dbReference>
<evidence type="ECO:0000256" key="3">
    <source>
        <dbReference type="ARBA" id="ARBA00023125"/>
    </source>
</evidence>
<evidence type="ECO:0000259" key="7">
    <source>
        <dbReference type="PROSITE" id="PS51900"/>
    </source>
</evidence>
<dbReference type="InterPro" id="IPR010998">
    <property type="entry name" value="Integrase_recombinase_N"/>
</dbReference>
<feature type="domain" description="Tyr recombinase" evidence="6">
    <location>
        <begin position="186"/>
        <end position="399"/>
    </location>
</feature>
<dbReference type="Pfam" id="PF00589">
    <property type="entry name" value="Phage_integrase"/>
    <property type="match status" value="1"/>
</dbReference>
<gene>
    <name evidence="8" type="ORF">K8V65_06985</name>
</gene>
<evidence type="ECO:0000259" key="6">
    <source>
        <dbReference type="PROSITE" id="PS51898"/>
    </source>
</evidence>